<protein>
    <submittedName>
        <fullName evidence="17">Carbohydrate-specific outer membrane porin</fullName>
        <ecNumber evidence="17">3.2.1.86</ecNumber>
    </submittedName>
</protein>
<dbReference type="NCBIfam" id="NF007154">
    <property type="entry name" value="PRK09589.1"/>
    <property type="match status" value="1"/>
</dbReference>
<dbReference type="Pfam" id="PF02264">
    <property type="entry name" value="LamB"/>
    <property type="match status" value="1"/>
</dbReference>
<evidence type="ECO:0000256" key="7">
    <source>
        <dbReference type="ARBA" id="ARBA00022729"/>
    </source>
</evidence>
<dbReference type="EMBL" id="CAADIS010000004">
    <property type="protein sequence ID" value="VFS18919.1"/>
    <property type="molecule type" value="Genomic_DNA"/>
</dbReference>
<evidence type="ECO:0000256" key="4">
    <source>
        <dbReference type="ARBA" id="ARBA00022448"/>
    </source>
</evidence>
<keyword evidence="9" id="KW-0406">Ion transport</keyword>
<evidence type="ECO:0000256" key="12">
    <source>
        <dbReference type="ARBA" id="ARBA00023237"/>
    </source>
</evidence>
<dbReference type="GO" id="GO:0015144">
    <property type="term" value="F:carbohydrate transmembrane transporter activity"/>
    <property type="evidence" value="ECO:0007669"/>
    <property type="project" value="TreeGrafter"/>
</dbReference>
<dbReference type="EC" id="3.2.1.86" evidence="17"/>
<dbReference type="GO" id="GO:0015288">
    <property type="term" value="F:porin activity"/>
    <property type="evidence" value="ECO:0007669"/>
    <property type="project" value="UniProtKB-KW"/>
</dbReference>
<evidence type="ECO:0000256" key="15">
    <source>
        <dbReference type="SAM" id="Coils"/>
    </source>
</evidence>
<dbReference type="PROSITE" id="PS00653">
    <property type="entry name" value="GLYCOSYL_HYDROL_F1_2"/>
    <property type="match status" value="1"/>
</dbReference>
<keyword evidence="13 17" id="KW-0326">Glycosidase</keyword>
<comment type="similarity">
    <text evidence="2">Belongs to the porin LamB (TC 1.B.3) family.</text>
</comment>
<dbReference type="InterPro" id="IPR001360">
    <property type="entry name" value="Glyco_hydro_1"/>
</dbReference>
<feature type="domain" description="LamB-type porin N-terminal" evidence="16">
    <location>
        <begin position="30"/>
        <end position="56"/>
    </location>
</feature>
<evidence type="ECO:0000256" key="6">
    <source>
        <dbReference type="ARBA" id="ARBA00022692"/>
    </source>
</evidence>
<dbReference type="SUPFAM" id="SSF51445">
    <property type="entry name" value="(Trans)glycosidases"/>
    <property type="match status" value="1"/>
</dbReference>
<proteinExistence type="inferred from homology"/>
<keyword evidence="12" id="KW-0998">Cell outer membrane</keyword>
<keyword evidence="11" id="KW-0472">Membrane</keyword>
<dbReference type="FunFam" id="3.20.20.80:FF:000004">
    <property type="entry name" value="Beta-glucosidase 6-phospho-beta-glucosidase"/>
    <property type="match status" value="1"/>
</dbReference>
<dbReference type="GO" id="GO:0046930">
    <property type="term" value="C:pore complex"/>
    <property type="evidence" value="ECO:0007669"/>
    <property type="project" value="UniProtKB-KW"/>
</dbReference>
<accession>A0A484X827</accession>
<dbReference type="Pfam" id="PF00232">
    <property type="entry name" value="Glyco_hydro_1"/>
    <property type="match status" value="1"/>
</dbReference>
<evidence type="ECO:0000256" key="10">
    <source>
        <dbReference type="ARBA" id="ARBA00023114"/>
    </source>
</evidence>
<dbReference type="NCBIfam" id="NF011589">
    <property type="entry name" value="PRK15014.1"/>
    <property type="match status" value="1"/>
</dbReference>
<keyword evidence="8 17" id="KW-0378">Hydrolase</keyword>
<keyword evidence="4" id="KW-0813">Transport</keyword>
<dbReference type="SUPFAM" id="SSF56935">
    <property type="entry name" value="Porins"/>
    <property type="match status" value="1"/>
</dbReference>
<evidence type="ECO:0000256" key="9">
    <source>
        <dbReference type="ARBA" id="ARBA00023065"/>
    </source>
</evidence>
<dbReference type="InterPro" id="IPR021570">
    <property type="entry name" value="LamB-type_porin_N_dom"/>
</dbReference>
<gene>
    <name evidence="17" type="primary">bglA_1</name>
    <name evidence="17" type="ORF">NCTC9001_03039</name>
</gene>
<dbReference type="InterPro" id="IPR018120">
    <property type="entry name" value="Glyco_hydro_1_AS"/>
</dbReference>
<evidence type="ECO:0000313" key="17">
    <source>
        <dbReference type="EMBL" id="VFS18919.1"/>
    </source>
</evidence>
<keyword evidence="6" id="KW-0812">Transmembrane</keyword>
<evidence type="ECO:0000256" key="11">
    <source>
        <dbReference type="ARBA" id="ARBA00023136"/>
    </source>
</evidence>
<evidence type="ECO:0000256" key="1">
    <source>
        <dbReference type="ARBA" id="ARBA00004571"/>
    </source>
</evidence>
<keyword evidence="7" id="KW-0732">Signal</keyword>
<dbReference type="PANTHER" id="PTHR38762">
    <property type="entry name" value="CRYPTIC OUTER MEMBRANE PORIN BGLH-RELATED"/>
    <property type="match status" value="1"/>
</dbReference>
<dbReference type="GO" id="GO:0006811">
    <property type="term" value="P:monoatomic ion transport"/>
    <property type="evidence" value="ECO:0007669"/>
    <property type="project" value="UniProtKB-KW"/>
</dbReference>
<dbReference type="Gene3D" id="2.40.170.10">
    <property type="entry name" value="Porin, LamB type"/>
    <property type="match status" value="1"/>
</dbReference>
<dbReference type="GO" id="GO:0005975">
    <property type="term" value="P:carbohydrate metabolic process"/>
    <property type="evidence" value="ECO:0007669"/>
    <property type="project" value="InterPro"/>
</dbReference>
<dbReference type="CDD" id="cd01346">
    <property type="entry name" value="Maltoporin-like"/>
    <property type="match status" value="1"/>
</dbReference>
<evidence type="ECO:0000259" key="16">
    <source>
        <dbReference type="Pfam" id="PF11471"/>
    </source>
</evidence>
<dbReference type="AlphaFoldDB" id="A0A484X827"/>
<dbReference type="GO" id="GO:0009279">
    <property type="term" value="C:cell outer membrane"/>
    <property type="evidence" value="ECO:0007669"/>
    <property type="project" value="UniProtKB-SubCell"/>
</dbReference>
<evidence type="ECO:0000256" key="3">
    <source>
        <dbReference type="ARBA" id="ARBA00010838"/>
    </source>
</evidence>
<dbReference type="InterPro" id="IPR003192">
    <property type="entry name" value="Porin_LamB"/>
</dbReference>
<feature type="coiled-coil region" evidence="15">
    <location>
        <begin position="28"/>
        <end position="55"/>
    </location>
</feature>
<sequence length="1045" mass="119127">MNIKTLNVSLLSISIITALFPLNAMATKLTIEQRLELLENELSQNKQELKATQNELGVYKFRLSTLQKSITENKYQSASLAEISATSPVADNIKNENGEQNSFAAAHTINGSQQIAVIESKGDKTTIESVTLKDISKYIKDDIGFSYQGYFRSGWGTGNHGSPQTYAAGSLGRFGNEMSGWFDLTLNQRVYNQDGRTANAVVTYDGNVGQQYNDAWFGDSANENIMQFSDIYLTTRGFLPFAREAEFWVGKHKLPQYEIQMLDWKTLTTDVAAGVGIENWALGVGLFDMSLSRDDVDVYSRDFTRTSQMNTNSVDVRYRNIPLWDDATLSLMAKYSAPNKTDQQQDNENDDSYFEMKDSWMLASVLRQNLQRDTFNEFTLQVANNSYASSFASFSDASNTMAHGRYYYGDHTNGIAWRLISQGEMYLTDNIIMANALVYSHGEDVYSYESGAHSDFDSIRTVIRPAWIWNTWNQTGLELGWFKQQNKTQQGVTLNESAYKTTLWHALKVGESILGSRPEIRFYGTYINILDNELSNFKFNENSKDEFMAGIQAGSLVVIYLVKELCMSGFKEDFLWGGAVAAHQLEGGWNEGGKGISIADVMTAGAHGVPREVTEGVIDGLNYPNHEAIDFYHRYKTDIQLFAGMGFKCFRTSIAWTRIFPQGDEQEPNEEGLQFYDDLFDECLKQGMEPVVTLSHFEMPYHLVTKYGGWRNRKLIDFFIHFASTVFTRYKAKVKYWMTFNEINNQVNFSESLCPFTNSGILYSPEEDLNEREQIMYQAVHYELVASALAVQTGKLINPEFNIGCMIAMCPIYPLTCAPNDMMMATKAMHRRYWFTDVHARGYYPQHMLNYFARKGFNLDITPDDNAILARGCVDFIGFSYYMSFTTQFSPDNPQLDYVEPRDLVSNPYIDTSEWGWQIDPAGLRYSLNWFWDHFQLPLFIVENGFGAVDQRQADGTVNDHYRIDYFSSHIREMKKAVVEDGVDLIGYTPWGCIDLVSAGTGEMKKRYGMIYVDKDNEGKGTLERIRKASFYWYRDLIANNGENI</sequence>
<reference evidence="17 18" key="1">
    <citation type="submission" date="2019-03" db="EMBL/GenBank/DDBJ databases">
        <authorList>
            <consortium name="Pathogen Informatics"/>
        </authorList>
    </citation>
    <scope>NUCLEOTIDE SEQUENCE [LARGE SCALE GENOMIC DNA]</scope>
    <source>
        <strain evidence="17 18">NCTC9001</strain>
    </source>
</reference>
<keyword evidence="5" id="KW-1134">Transmembrane beta strand</keyword>
<comment type="similarity">
    <text evidence="3">Belongs to the glycosyl hydrolase 1 family.</text>
</comment>
<dbReference type="InterPro" id="IPR033132">
    <property type="entry name" value="GH_1_N_CS"/>
</dbReference>
<comment type="subcellular location">
    <subcellularLocation>
        <location evidence="1">Cell outer membrane</location>
        <topology evidence="1">Multi-pass membrane protein</topology>
    </subcellularLocation>
</comment>
<evidence type="ECO:0000256" key="2">
    <source>
        <dbReference type="ARBA" id="ARBA00007055"/>
    </source>
</evidence>
<dbReference type="GO" id="GO:0008706">
    <property type="term" value="F:6-phospho-beta-glucosidase activity"/>
    <property type="evidence" value="ECO:0007669"/>
    <property type="project" value="UniProtKB-EC"/>
</dbReference>
<dbReference type="GO" id="GO:0015774">
    <property type="term" value="P:polysaccharide transport"/>
    <property type="evidence" value="ECO:0007669"/>
    <property type="project" value="TreeGrafter"/>
</dbReference>
<dbReference type="PANTHER" id="PTHR38762:SF1">
    <property type="entry name" value="CRYPTIC OUTER MEMBRANE PORIN BGLH-RELATED"/>
    <property type="match status" value="1"/>
</dbReference>
<evidence type="ECO:0000313" key="18">
    <source>
        <dbReference type="Proteomes" id="UP000372890"/>
    </source>
</evidence>
<keyword evidence="10" id="KW-0626">Porin</keyword>
<keyword evidence="15" id="KW-0175">Coiled coil</keyword>
<feature type="active site" description="Nucleophile" evidence="14">
    <location>
        <position position="943"/>
    </location>
</feature>
<dbReference type="InterPro" id="IPR017853">
    <property type="entry name" value="GH"/>
</dbReference>
<dbReference type="InterPro" id="IPR036998">
    <property type="entry name" value="Porin_LamB_sf"/>
</dbReference>
<evidence type="ECO:0000256" key="5">
    <source>
        <dbReference type="ARBA" id="ARBA00022452"/>
    </source>
</evidence>
<name>A0A484X827_ECOLX</name>
<dbReference type="Pfam" id="PF11471">
    <property type="entry name" value="Sugarporin_N"/>
    <property type="match status" value="1"/>
</dbReference>
<organism evidence="17 18">
    <name type="scientific">Escherichia coli</name>
    <dbReference type="NCBI Taxonomy" id="562"/>
    <lineage>
        <taxon>Bacteria</taxon>
        <taxon>Pseudomonadati</taxon>
        <taxon>Pseudomonadota</taxon>
        <taxon>Gammaproteobacteria</taxon>
        <taxon>Enterobacterales</taxon>
        <taxon>Enterobacteriaceae</taxon>
        <taxon>Escherichia</taxon>
    </lineage>
</organism>
<dbReference type="Proteomes" id="UP000372890">
    <property type="component" value="Unassembled WGS sequence"/>
</dbReference>
<evidence type="ECO:0000256" key="8">
    <source>
        <dbReference type="ARBA" id="ARBA00022801"/>
    </source>
</evidence>
<evidence type="ECO:0000256" key="14">
    <source>
        <dbReference type="PROSITE-ProRule" id="PRU10055"/>
    </source>
</evidence>
<dbReference type="Gene3D" id="3.20.20.80">
    <property type="entry name" value="Glycosidases"/>
    <property type="match status" value="1"/>
</dbReference>
<dbReference type="PRINTS" id="PR00131">
    <property type="entry name" value="GLHYDRLASE1"/>
</dbReference>
<dbReference type="InterPro" id="IPR050286">
    <property type="entry name" value="G_neg_Bact_CarbUptk_Porin"/>
</dbReference>
<dbReference type="PROSITE" id="PS00572">
    <property type="entry name" value="GLYCOSYL_HYDROL_F1_1"/>
    <property type="match status" value="1"/>
</dbReference>
<evidence type="ECO:0000256" key="13">
    <source>
        <dbReference type="ARBA" id="ARBA00023295"/>
    </source>
</evidence>